<organism evidence="1 2">
    <name type="scientific">Candidatus Methanogaster sp</name>
    <dbReference type="NCBI Taxonomy" id="3386292"/>
    <lineage>
        <taxon>Archaea</taxon>
        <taxon>Methanobacteriati</taxon>
        <taxon>Methanobacteriota</taxon>
        <taxon>Stenosarchaea group</taxon>
        <taxon>Methanomicrobia</taxon>
        <taxon>Methanosarcinales</taxon>
        <taxon>ANME-2 cluster</taxon>
        <taxon>Candidatus Methanogasteraceae</taxon>
        <taxon>Candidatus Methanogaster</taxon>
    </lineage>
</organism>
<name>A0AC61L3H9_9EURY</name>
<dbReference type="Proteomes" id="UP000248329">
    <property type="component" value="Unassembled WGS sequence"/>
</dbReference>
<evidence type="ECO:0000313" key="1">
    <source>
        <dbReference type="EMBL" id="PXF60996.1"/>
    </source>
</evidence>
<proteinExistence type="predicted"/>
<gene>
    <name evidence="1" type="ORF">C4B59_06515</name>
</gene>
<comment type="caution">
    <text evidence="1">The sequence shown here is derived from an EMBL/GenBank/DDBJ whole genome shotgun (WGS) entry which is preliminary data.</text>
</comment>
<dbReference type="EMBL" id="PQXF01000009">
    <property type="protein sequence ID" value="PXF60996.1"/>
    <property type="molecule type" value="Genomic_DNA"/>
</dbReference>
<sequence>MFDNLMKHPDLKPLGPENIIVIAPGPFSGLYLPASGKTSFISISPLTGIYGDSNMGGLLGVELRQAGYDALVIKGKADALSVICIDYEDIKIRSASAYADKTSSDTERAVKEDMGDIETRVAVIGPAGENLVKFACINTEWSRNAGRTGMGAIFGSKNLKAVAIRGSHDLPVHDMDALVNTGDQAFDYLKSRDLFELWQQQGLMSVIDYINSVGAMPTHNFNDAHFDGADTINDDAMLKYEIGDTSCFCCPMSISMPSYSRRQQEFH</sequence>
<protein>
    <submittedName>
        <fullName evidence="1">Uncharacterized protein</fullName>
    </submittedName>
</protein>
<reference evidence="1" key="1">
    <citation type="submission" date="2018-01" db="EMBL/GenBank/DDBJ databases">
        <authorList>
            <person name="Krukenberg V."/>
        </authorList>
    </citation>
    <scope>NUCLEOTIDE SEQUENCE</scope>
    <source>
        <strain evidence="1">E20ANME2</strain>
    </source>
</reference>
<accession>A0AC61L3H9</accession>
<evidence type="ECO:0000313" key="2">
    <source>
        <dbReference type="Proteomes" id="UP000248329"/>
    </source>
</evidence>